<keyword evidence="1" id="KW-0812">Transmembrane</keyword>
<keyword evidence="1" id="KW-0472">Membrane</keyword>
<keyword evidence="1" id="KW-1133">Transmembrane helix</keyword>
<reference evidence="2" key="1">
    <citation type="submission" date="2020-08" db="EMBL/GenBank/DDBJ databases">
        <title>Multicomponent nature underlies the extraordinary mechanical properties of spider dragline silk.</title>
        <authorList>
            <person name="Kono N."/>
            <person name="Nakamura H."/>
            <person name="Mori M."/>
            <person name="Yoshida Y."/>
            <person name="Ohtoshi R."/>
            <person name="Malay A.D."/>
            <person name="Moran D.A.P."/>
            <person name="Tomita M."/>
            <person name="Numata K."/>
            <person name="Arakawa K."/>
        </authorList>
    </citation>
    <scope>NUCLEOTIDE SEQUENCE</scope>
</reference>
<dbReference type="Proteomes" id="UP000886998">
    <property type="component" value="Unassembled WGS sequence"/>
</dbReference>
<proteinExistence type="predicted"/>
<name>A0A8X6Y0W1_9ARAC</name>
<accession>A0A8X6Y0W1</accession>
<protein>
    <submittedName>
        <fullName evidence="2">Uncharacterized protein</fullName>
    </submittedName>
</protein>
<dbReference type="EMBL" id="BMAV01014168">
    <property type="protein sequence ID" value="GFY62357.1"/>
    <property type="molecule type" value="Genomic_DNA"/>
</dbReference>
<comment type="caution">
    <text evidence="2">The sequence shown here is derived from an EMBL/GenBank/DDBJ whole genome shotgun (WGS) entry which is preliminary data.</text>
</comment>
<evidence type="ECO:0000256" key="1">
    <source>
        <dbReference type="SAM" id="Phobius"/>
    </source>
</evidence>
<dbReference type="AlphaFoldDB" id="A0A8X6Y0W1"/>
<organism evidence="2 3">
    <name type="scientific">Trichonephila inaurata madagascariensis</name>
    <dbReference type="NCBI Taxonomy" id="2747483"/>
    <lineage>
        <taxon>Eukaryota</taxon>
        <taxon>Metazoa</taxon>
        <taxon>Ecdysozoa</taxon>
        <taxon>Arthropoda</taxon>
        <taxon>Chelicerata</taxon>
        <taxon>Arachnida</taxon>
        <taxon>Araneae</taxon>
        <taxon>Araneomorphae</taxon>
        <taxon>Entelegynae</taxon>
        <taxon>Araneoidea</taxon>
        <taxon>Nephilidae</taxon>
        <taxon>Trichonephila</taxon>
        <taxon>Trichonephila inaurata</taxon>
    </lineage>
</organism>
<evidence type="ECO:0000313" key="2">
    <source>
        <dbReference type="EMBL" id="GFY62357.1"/>
    </source>
</evidence>
<gene>
    <name evidence="2" type="ORF">TNIN_211621</name>
</gene>
<sequence>MHFYFYLLSISQYIKIVFTIFYSYFSFNIRILENSLLSLLSILPFFSRWVSSPSQLVLSDSVCPFLSPPRDDLSSSGVVWKSRKEELWDVSGNVIDLGFLKDG</sequence>
<evidence type="ECO:0000313" key="3">
    <source>
        <dbReference type="Proteomes" id="UP000886998"/>
    </source>
</evidence>
<keyword evidence="3" id="KW-1185">Reference proteome</keyword>
<feature type="transmembrane region" description="Helical" evidence="1">
    <location>
        <begin position="6"/>
        <end position="25"/>
    </location>
</feature>